<feature type="compositionally biased region" description="Low complexity" evidence="10">
    <location>
        <begin position="118"/>
        <end position="129"/>
    </location>
</feature>
<feature type="compositionally biased region" description="Polar residues" evidence="10">
    <location>
        <begin position="416"/>
        <end position="434"/>
    </location>
</feature>
<name>A0AB39YZ30_DROSZ</name>
<dbReference type="CDD" id="cd04301">
    <property type="entry name" value="NAT_SF"/>
    <property type="match status" value="1"/>
</dbReference>
<keyword evidence="4" id="KW-0479">Metal-binding</keyword>
<dbReference type="PANTHER" id="PTHR45884">
    <property type="entry name" value="N-ACETYLTRANSFERASE ECO"/>
    <property type="match status" value="1"/>
</dbReference>
<dbReference type="GO" id="GO:0061733">
    <property type="term" value="F:protein-lysine-acetyltransferase activity"/>
    <property type="evidence" value="ECO:0007669"/>
    <property type="project" value="TreeGrafter"/>
</dbReference>
<accession>A0AB39YZ30</accession>
<dbReference type="InterPro" id="IPR028005">
    <property type="entry name" value="AcTrfase_ESCO_Znf_dom"/>
</dbReference>
<feature type="domain" description="N-acetyltransferase ESCO acetyl-transferase" evidence="12">
    <location>
        <begin position="1021"/>
        <end position="1089"/>
    </location>
</feature>
<evidence type="ECO:0000313" key="14">
    <source>
        <dbReference type="RefSeq" id="XP_016924571.4"/>
    </source>
</evidence>
<keyword evidence="3" id="KW-0808">Transferase</keyword>
<dbReference type="GO" id="GO:0007064">
    <property type="term" value="P:mitotic sister chromatid cohesion"/>
    <property type="evidence" value="ECO:0007669"/>
    <property type="project" value="TreeGrafter"/>
</dbReference>
<gene>
    <name evidence="14" type="primary">eco</name>
</gene>
<feature type="compositionally biased region" description="Polar residues" evidence="10">
    <location>
        <begin position="180"/>
        <end position="192"/>
    </location>
</feature>
<evidence type="ECO:0000256" key="2">
    <source>
        <dbReference type="ARBA" id="ARBA00005816"/>
    </source>
</evidence>
<evidence type="ECO:0000259" key="12">
    <source>
        <dbReference type="Pfam" id="PF13880"/>
    </source>
</evidence>
<reference evidence="14" key="1">
    <citation type="submission" date="2025-08" db="UniProtKB">
        <authorList>
            <consortium name="RefSeq"/>
        </authorList>
    </citation>
    <scope>IDENTIFICATION</scope>
</reference>
<proteinExistence type="inferred from homology"/>
<evidence type="ECO:0000256" key="4">
    <source>
        <dbReference type="ARBA" id="ARBA00022723"/>
    </source>
</evidence>
<keyword evidence="6" id="KW-0862">Zinc</keyword>
<dbReference type="RefSeq" id="XP_016924571.4">
    <property type="nucleotide sequence ID" value="XM_017069082.4"/>
</dbReference>
<dbReference type="InterPro" id="IPR028009">
    <property type="entry name" value="ESCO_Acetyltransf_dom"/>
</dbReference>
<feature type="compositionally biased region" description="Low complexity" evidence="10">
    <location>
        <begin position="142"/>
        <end position="157"/>
    </location>
</feature>
<feature type="compositionally biased region" description="Basic and acidic residues" evidence="10">
    <location>
        <begin position="87"/>
        <end position="96"/>
    </location>
</feature>
<dbReference type="GeneID" id="108005755"/>
<evidence type="ECO:0000256" key="1">
    <source>
        <dbReference type="ARBA" id="ARBA00004123"/>
    </source>
</evidence>
<organism evidence="13 14">
    <name type="scientific">Drosophila suzukii</name>
    <name type="common">Spotted-wing drosophila fruit fly</name>
    <dbReference type="NCBI Taxonomy" id="28584"/>
    <lineage>
        <taxon>Eukaryota</taxon>
        <taxon>Metazoa</taxon>
        <taxon>Ecdysozoa</taxon>
        <taxon>Arthropoda</taxon>
        <taxon>Hexapoda</taxon>
        <taxon>Insecta</taxon>
        <taxon>Pterygota</taxon>
        <taxon>Neoptera</taxon>
        <taxon>Endopterygota</taxon>
        <taxon>Diptera</taxon>
        <taxon>Brachycera</taxon>
        <taxon>Muscomorpha</taxon>
        <taxon>Ephydroidea</taxon>
        <taxon>Drosophilidae</taxon>
        <taxon>Drosophila</taxon>
        <taxon>Sophophora</taxon>
    </lineage>
</organism>
<dbReference type="SUPFAM" id="SSF55729">
    <property type="entry name" value="Acyl-CoA N-acyltransferases (Nat)"/>
    <property type="match status" value="1"/>
</dbReference>
<dbReference type="GO" id="GO:0005634">
    <property type="term" value="C:nucleus"/>
    <property type="evidence" value="ECO:0007669"/>
    <property type="project" value="UniProtKB-SubCell"/>
</dbReference>
<feature type="region of interest" description="Disordered" evidence="10">
    <location>
        <begin position="65"/>
        <end position="193"/>
    </location>
</feature>
<dbReference type="GO" id="GO:0008270">
    <property type="term" value="F:zinc ion binding"/>
    <property type="evidence" value="ECO:0007669"/>
    <property type="project" value="UniProtKB-KW"/>
</dbReference>
<protein>
    <submittedName>
        <fullName evidence="14">N-acetyltransferase eco</fullName>
    </submittedName>
</protein>
<evidence type="ECO:0000256" key="8">
    <source>
        <dbReference type="ARBA" id="ARBA00023306"/>
    </source>
</evidence>
<dbReference type="Pfam" id="PF13878">
    <property type="entry name" value="zf-C2H2_3"/>
    <property type="match status" value="1"/>
</dbReference>
<feature type="compositionally biased region" description="Basic and acidic residues" evidence="10">
    <location>
        <begin position="269"/>
        <end position="294"/>
    </location>
</feature>
<keyword evidence="5" id="KW-0863">Zinc-finger</keyword>
<keyword evidence="7" id="KW-0539">Nucleus</keyword>
<evidence type="ECO:0000256" key="6">
    <source>
        <dbReference type="ARBA" id="ARBA00022833"/>
    </source>
</evidence>
<dbReference type="InterPro" id="IPR016181">
    <property type="entry name" value="Acyl_CoA_acyltransferase"/>
</dbReference>
<evidence type="ECO:0000256" key="10">
    <source>
        <dbReference type="SAM" id="MobiDB-lite"/>
    </source>
</evidence>
<feature type="region of interest" description="Disordered" evidence="10">
    <location>
        <begin position="209"/>
        <end position="294"/>
    </location>
</feature>
<feature type="region of interest" description="Disordered" evidence="10">
    <location>
        <begin position="1"/>
        <end position="50"/>
    </location>
</feature>
<dbReference type="AlphaFoldDB" id="A0AB39YZ30"/>
<evidence type="ECO:0000256" key="7">
    <source>
        <dbReference type="ARBA" id="ARBA00023242"/>
    </source>
</evidence>
<dbReference type="Proteomes" id="UP001652628">
    <property type="component" value="Chromosome 3"/>
</dbReference>
<keyword evidence="8" id="KW-0131">Cell cycle</keyword>
<comment type="subcellular location">
    <subcellularLocation>
        <location evidence="1">Nucleus</location>
    </subcellularLocation>
</comment>
<dbReference type="PANTHER" id="PTHR45884:SF2">
    <property type="entry name" value="N-ACETYLTRANSFERASE ECO"/>
    <property type="match status" value="1"/>
</dbReference>
<dbReference type="Pfam" id="PF13880">
    <property type="entry name" value="Acetyltransf_13"/>
    <property type="match status" value="1"/>
</dbReference>
<feature type="compositionally biased region" description="Polar residues" evidence="10">
    <location>
        <begin position="77"/>
        <end position="86"/>
    </location>
</feature>
<feature type="region of interest" description="Disordered" evidence="10">
    <location>
        <begin position="409"/>
        <end position="439"/>
    </location>
</feature>
<evidence type="ECO:0000256" key="5">
    <source>
        <dbReference type="ARBA" id="ARBA00022771"/>
    </source>
</evidence>
<evidence type="ECO:0000259" key="11">
    <source>
        <dbReference type="Pfam" id="PF13878"/>
    </source>
</evidence>
<keyword evidence="13" id="KW-1185">Reference proteome</keyword>
<feature type="domain" description="N-acetyltransferase ESCO zinc-finger" evidence="11">
    <location>
        <begin position="878"/>
        <end position="916"/>
    </location>
</feature>
<evidence type="ECO:0000256" key="3">
    <source>
        <dbReference type="ARBA" id="ARBA00022679"/>
    </source>
</evidence>
<evidence type="ECO:0000313" key="13">
    <source>
        <dbReference type="Proteomes" id="UP001652628"/>
    </source>
</evidence>
<keyword evidence="9" id="KW-0012">Acyltransferase</keyword>
<comment type="similarity">
    <text evidence="2">Belongs to the acetyltransferase family. ECO subfamily.</text>
</comment>
<evidence type="ECO:0000256" key="9">
    <source>
        <dbReference type="ARBA" id="ARBA00023315"/>
    </source>
</evidence>
<sequence>METPTGSGGSTRSTRMPTPRLSERKRQLFGSPVSRLRKINDDNEDEDVDSLGILPLKPHVAANMQRRSLFGEGNKAVSGSANSSPETNKENKKTRSEVVAAATADQLPQLFTSTMRLNSNSSSNSRNSSPRTPKLRAKRADSSMSSPTSCSMGSPSPRGKATPMQEIRTSCRRSPRTSSAQKNQEDLSSPETFQKRLSKVADMLMKRQYTKADVGTPRGRHSLNLKTTAQVHTIKPKRVSLESSSKRRKSPNTGSDSDDEEAPISKAPRKNDYSKIRTPKMERRERNSTIKEADSKVPIVKAKTEALESCNRNPKSPIKIEVSETSTVKPRNSTRRTKSPVKMPILNDKEVAIVKASTENLENSLKRTKCPVELSSSEIVEDPASSLENSSIPVEVSAFDEEAANCKPIKREHLDTSSNLAVSSTESDSGSPQSKMRKMSLKSSIPTLAFYSHSGASASKSKGKRYTPTTFLRRPTKISPNSRPVLGINKGVRHKIRKPHGLSTRLPHTDLDNILSSLSNERLKNLITTKREERAKVEEVHQILRSARDPIKMAKPLSVIEADDANNNNNMPANMWQETSADFSDLSEDEEKVFSDDPVIELEPIIPIIRHEPVHNSPPAEQADLSKRKFFKSGRRSSTCMEVRITDNIRASVSQGKIALVQTPRRKPRQVRVKSATIFSAEQATVDAILKNLDDTVIDEIIESKPLTGITPMEAEDTPMDTEPLPDIIEYAPEETVAEIDPFAEFRNRLPYQTNDPEIVEQQQILLEFLISNNICTEQNFEIFIANPDNYKEEANRIVDELYMVVNSEEAAQLAQMEALPEPVMDIQPPQDPPATDEVQPRLFPIFTQRLQPVVQKSMRRRPDTSMRLVSAAGGSNQYQIDAGQKAFGARQCQQCGLVYTVHEPEEEQLHREYHNSIHVLRFKGWIDEDIVAVYPEWASDGRIIRINERAPAARLERLRDLIGVVDKELGYSSYIVPKIFVAFMAVRKQQIVGFCLVQPLSQAHRFIQVDGTDYFSEESYPASCGVSRIWVSPLQRRCGIARKLLRVVQCHTVLGQEIAKECIAFSTPTDDGRCLARQFTGLDNFLTYDQ</sequence>
<dbReference type="GO" id="GO:0000785">
    <property type="term" value="C:chromatin"/>
    <property type="evidence" value="ECO:0007669"/>
    <property type="project" value="TreeGrafter"/>
</dbReference>